<dbReference type="EMBL" id="CP054836">
    <property type="protein sequence ID" value="QKV18904.1"/>
    <property type="molecule type" value="Genomic_DNA"/>
</dbReference>
<name>A0A6N1VDI5_9HYPH</name>
<dbReference type="AlphaFoldDB" id="A0A6N1VDI5"/>
<keyword evidence="2" id="KW-1185">Reference proteome</keyword>
<gene>
    <name evidence="1" type="ORF">HTY61_10805</name>
</gene>
<accession>A0A6N1VDI5</accession>
<evidence type="ECO:0000313" key="1">
    <source>
        <dbReference type="EMBL" id="QKV18904.1"/>
    </source>
</evidence>
<dbReference type="KEGG" id="orm:HTY61_10805"/>
<protein>
    <submittedName>
        <fullName evidence="1">Type II toxin-antitoxin system RelE/ParE family toxin</fullName>
    </submittedName>
</protein>
<organism evidence="1 2">
    <name type="scientific">Oricola thermophila</name>
    <dbReference type="NCBI Taxonomy" id="2742145"/>
    <lineage>
        <taxon>Bacteria</taxon>
        <taxon>Pseudomonadati</taxon>
        <taxon>Pseudomonadota</taxon>
        <taxon>Alphaproteobacteria</taxon>
        <taxon>Hyphomicrobiales</taxon>
        <taxon>Ahrensiaceae</taxon>
        <taxon>Oricola</taxon>
    </lineage>
</organism>
<dbReference type="InterPro" id="IPR009241">
    <property type="entry name" value="HigB-like"/>
</dbReference>
<proteinExistence type="predicted"/>
<dbReference type="Pfam" id="PF05973">
    <property type="entry name" value="Gp49"/>
    <property type="match status" value="1"/>
</dbReference>
<dbReference type="RefSeq" id="WP_175276797.1">
    <property type="nucleotide sequence ID" value="NZ_CP054836.1"/>
</dbReference>
<evidence type="ECO:0000313" key="2">
    <source>
        <dbReference type="Proteomes" id="UP000509367"/>
    </source>
</evidence>
<reference evidence="1 2" key="1">
    <citation type="submission" date="2020-06" db="EMBL/GenBank/DDBJ databases">
        <title>Oricola thermophila sp. nov. isolated from a tidal sediments.</title>
        <authorList>
            <person name="Kwon K.K."/>
            <person name="Yang S.-H."/>
            <person name="Park M.-J."/>
        </authorList>
    </citation>
    <scope>NUCLEOTIDE SEQUENCE [LARGE SCALE GENOMIC DNA]</scope>
    <source>
        <strain evidence="1 2">MEBiC13590</strain>
    </source>
</reference>
<dbReference type="Proteomes" id="UP000509367">
    <property type="component" value="Chromosome"/>
</dbReference>
<sequence>MAWTVAFVEEFEPEFDAFPEEVQDAIFARALLLEREGPSLGRPHVDTLAGSRHANMKELRCNAAGGVWRIAFAFDPDRQAVLLVGGDKSGVSEKRFYRQLISRADERFDRHLERRKG</sequence>